<evidence type="ECO:0000256" key="2">
    <source>
        <dbReference type="ARBA" id="ARBA00022490"/>
    </source>
</evidence>
<evidence type="ECO:0000256" key="13">
    <source>
        <dbReference type="HAMAP-Rule" id="MF_00184"/>
    </source>
</evidence>
<evidence type="ECO:0000256" key="9">
    <source>
        <dbReference type="ARBA" id="ARBA00022884"/>
    </source>
</evidence>
<dbReference type="SMART" id="SM00863">
    <property type="entry name" value="tRNA_SAD"/>
    <property type="match status" value="1"/>
</dbReference>
<dbReference type="AlphaFoldDB" id="A0A1T4W1H6"/>
<evidence type="ECO:0000256" key="10">
    <source>
        <dbReference type="ARBA" id="ARBA00022917"/>
    </source>
</evidence>
<dbReference type="InterPro" id="IPR045864">
    <property type="entry name" value="aa-tRNA-synth_II/BPL/LPL"/>
</dbReference>
<dbReference type="InterPro" id="IPR047246">
    <property type="entry name" value="ThrRS_anticodon"/>
</dbReference>
<keyword evidence="11 13" id="KW-0030">Aminoacyl-tRNA synthetase</keyword>
<evidence type="ECO:0000256" key="1">
    <source>
        <dbReference type="ARBA" id="ARBA00008226"/>
    </source>
</evidence>
<keyword evidence="3 13" id="KW-0820">tRNA-binding</keyword>
<dbReference type="RefSeq" id="WP_078715656.1">
    <property type="nucleotide sequence ID" value="NZ_FUYC01000001.1"/>
</dbReference>
<dbReference type="InterPro" id="IPR002320">
    <property type="entry name" value="Thr-tRNA-ligase_IIa"/>
</dbReference>
<dbReference type="SUPFAM" id="SSF52954">
    <property type="entry name" value="Class II aaRS ABD-related"/>
    <property type="match status" value="1"/>
</dbReference>
<keyword evidence="5 13" id="KW-0479">Metal-binding</keyword>
<dbReference type="GO" id="GO:0000049">
    <property type="term" value="F:tRNA binding"/>
    <property type="evidence" value="ECO:0007669"/>
    <property type="project" value="UniProtKB-KW"/>
</dbReference>
<dbReference type="NCBIfam" id="TIGR00418">
    <property type="entry name" value="thrS"/>
    <property type="match status" value="1"/>
</dbReference>
<evidence type="ECO:0000256" key="6">
    <source>
        <dbReference type="ARBA" id="ARBA00022741"/>
    </source>
</evidence>
<keyword evidence="8 13" id="KW-0067">ATP-binding</keyword>
<dbReference type="InterPro" id="IPR002314">
    <property type="entry name" value="aa-tRNA-synt_IIb"/>
</dbReference>
<dbReference type="PANTHER" id="PTHR11451">
    <property type="entry name" value="THREONINE-TRNA LIGASE"/>
    <property type="match status" value="1"/>
</dbReference>
<protein>
    <recommendedName>
        <fullName evidence="13">Threonine--tRNA ligase</fullName>
        <ecNumber evidence="13">6.1.1.3</ecNumber>
    </recommendedName>
    <alternativeName>
        <fullName evidence="13">Threonyl-tRNA synthetase</fullName>
        <shortName evidence="13">ThrRS</shortName>
    </alternativeName>
</protein>
<organism evidence="15 16">
    <name type="scientific">Paucidesulfovibrio gracilis DSM 16080</name>
    <dbReference type="NCBI Taxonomy" id="1121449"/>
    <lineage>
        <taxon>Bacteria</taxon>
        <taxon>Pseudomonadati</taxon>
        <taxon>Thermodesulfobacteriota</taxon>
        <taxon>Desulfovibrionia</taxon>
        <taxon>Desulfovibrionales</taxon>
        <taxon>Desulfovibrionaceae</taxon>
        <taxon>Paucidesulfovibrio</taxon>
    </lineage>
</organism>
<dbReference type="HAMAP" id="MF_00184">
    <property type="entry name" value="Thr_tRNA_synth"/>
    <property type="match status" value="1"/>
</dbReference>
<dbReference type="Gene3D" id="3.30.54.20">
    <property type="match status" value="1"/>
</dbReference>
<evidence type="ECO:0000256" key="7">
    <source>
        <dbReference type="ARBA" id="ARBA00022833"/>
    </source>
</evidence>
<keyword evidence="10 13" id="KW-0648">Protein biosynthesis</keyword>
<comment type="subunit">
    <text evidence="13">Homodimer.</text>
</comment>
<dbReference type="PRINTS" id="PR01047">
    <property type="entry name" value="TRNASYNTHTHR"/>
</dbReference>
<evidence type="ECO:0000313" key="15">
    <source>
        <dbReference type="EMBL" id="SKA70989.1"/>
    </source>
</evidence>
<evidence type="ECO:0000256" key="8">
    <source>
        <dbReference type="ARBA" id="ARBA00022840"/>
    </source>
</evidence>
<dbReference type="FunFam" id="3.30.54.20:FF:000002">
    <property type="entry name" value="Threonine--tRNA ligase"/>
    <property type="match status" value="1"/>
</dbReference>
<dbReference type="InterPro" id="IPR004154">
    <property type="entry name" value="Anticodon-bd"/>
</dbReference>
<dbReference type="OrthoDB" id="9802304at2"/>
<proteinExistence type="inferred from homology"/>
<evidence type="ECO:0000256" key="4">
    <source>
        <dbReference type="ARBA" id="ARBA00022598"/>
    </source>
</evidence>
<evidence type="ECO:0000256" key="5">
    <source>
        <dbReference type="ARBA" id="ARBA00022723"/>
    </source>
</evidence>
<dbReference type="GO" id="GO:0005829">
    <property type="term" value="C:cytosol"/>
    <property type="evidence" value="ECO:0007669"/>
    <property type="project" value="TreeGrafter"/>
</dbReference>
<dbReference type="GO" id="GO:0005524">
    <property type="term" value="F:ATP binding"/>
    <property type="evidence" value="ECO:0007669"/>
    <property type="project" value="UniProtKB-UniRule"/>
</dbReference>
<dbReference type="SUPFAM" id="SSF55186">
    <property type="entry name" value="ThrRS/AlaRS common domain"/>
    <property type="match status" value="1"/>
</dbReference>
<dbReference type="SUPFAM" id="SSF55681">
    <property type="entry name" value="Class II aaRS and biotin synthetases"/>
    <property type="match status" value="1"/>
</dbReference>
<dbReference type="InterPro" id="IPR018163">
    <property type="entry name" value="Thr/Ala-tRNA-synth_IIc_edit"/>
</dbReference>
<gene>
    <name evidence="13" type="primary">thrS</name>
    <name evidence="15" type="ORF">SAMN02745704_00058</name>
</gene>
<dbReference type="CDD" id="cd00771">
    <property type="entry name" value="ThrRS_core"/>
    <property type="match status" value="1"/>
</dbReference>
<name>A0A1T4W1H6_9BACT</name>
<keyword evidence="7 13" id="KW-0862">Zinc</keyword>
<dbReference type="FunFam" id="3.30.930.10:FF:000002">
    <property type="entry name" value="Threonine--tRNA ligase"/>
    <property type="match status" value="1"/>
</dbReference>
<dbReference type="Gene3D" id="3.30.930.10">
    <property type="entry name" value="Bira Bifunctional Protein, Domain 2"/>
    <property type="match status" value="1"/>
</dbReference>
<dbReference type="GO" id="GO:0006435">
    <property type="term" value="P:threonyl-tRNA aminoacylation"/>
    <property type="evidence" value="ECO:0007669"/>
    <property type="project" value="UniProtKB-UniRule"/>
</dbReference>
<feature type="domain" description="Aminoacyl-transfer RNA synthetases class-II family profile" evidence="14">
    <location>
        <begin position="232"/>
        <end position="532"/>
    </location>
</feature>
<dbReference type="InterPro" id="IPR012947">
    <property type="entry name" value="tRNA_SAD"/>
</dbReference>
<dbReference type="PANTHER" id="PTHR11451:SF44">
    <property type="entry name" value="THREONINE--TRNA LIGASE, CHLOROPLASTIC_MITOCHONDRIAL 2"/>
    <property type="match status" value="1"/>
</dbReference>
<accession>A0A1T4W1H6</accession>
<dbReference type="Pfam" id="PF07973">
    <property type="entry name" value="tRNA_SAD"/>
    <property type="match status" value="1"/>
</dbReference>
<dbReference type="GO" id="GO:0046872">
    <property type="term" value="F:metal ion binding"/>
    <property type="evidence" value="ECO:0007669"/>
    <property type="project" value="UniProtKB-KW"/>
</dbReference>
<keyword evidence="9 13" id="KW-0694">RNA-binding</keyword>
<keyword evidence="6 13" id="KW-0547">Nucleotide-binding</keyword>
<dbReference type="EMBL" id="FUYC01000001">
    <property type="protein sequence ID" value="SKA70989.1"/>
    <property type="molecule type" value="Genomic_DNA"/>
</dbReference>
<keyword evidence="16" id="KW-1185">Reference proteome</keyword>
<dbReference type="GO" id="GO:0004829">
    <property type="term" value="F:threonine-tRNA ligase activity"/>
    <property type="evidence" value="ECO:0007669"/>
    <property type="project" value="UniProtKB-UniRule"/>
</dbReference>
<evidence type="ECO:0000313" key="16">
    <source>
        <dbReference type="Proteomes" id="UP000190027"/>
    </source>
</evidence>
<evidence type="ECO:0000259" key="14">
    <source>
        <dbReference type="PROSITE" id="PS50862"/>
    </source>
</evidence>
<comment type="catalytic activity">
    <reaction evidence="12 13">
        <text>tRNA(Thr) + L-threonine + ATP = L-threonyl-tRNA(Thr) + AMP + diphosphate + H(+)</text>
        <dbReference type="Rhea" id="RHEA:24624"/>
        <dbReference type="Rhea" id="RHEA-COMP:9670"/>
        <dbReference type="Rhea" id="RHEA-COMP:9704"/>
        <dbReference type="ChEBI" id="CHEBI:15378"/>
        <dbReference type="ChEBI" id="CHEBI:30616"/>
        <dbReference type="ChEBI" id="CHEBI:33019"/>
        <dbReference type="ChEBI" id="CHEBI:57926"/>
        <dbReference type="ChEBI" id="CHEBI:78442"/>
        <dbReference type="ChEBI" id="CHEBI:78534"/>
        <dbReference type="ChEBI" id="CHEBI:456215"/>
        <dbReference type="EC" id="6.1.1.3"/>
    </reaction>
</comment>
<dbReference type="Pfam" id="PF03129">
    <property type="entry name" value="HGTP_anticodon"/>
    <property type="match status" value="1"/>
</dbReference>
<sequence>MQIEVNGQTVEVQAGASCGEALQQSLSKKQFKNTVVCRCGETLLDLTSPLPETCTTIEPVFAESEDGLDVVRHSTAHLMAEAVKKLFPEAKVTIGPAVENGFYYDFDFERAFTPEDLEKIEEEMNRSVGADKPFSRREMSAAEAKAFFEAQGESYKGEIIDDLGADVVSIYEHGDFTDLCRGPHVPRTGLLKAFKLLSVAGAYWRGDENNKQLQRIYGTAWATPKQLKQHLHHLEEAKKRDHRKLGTQLDLFSIHEEVGGGMILWHPKGALVRAILEDFERKEHLKRGYDFVQGPLILKRELWEKSGHYDHYRENMYFTEIDEQSYGIKPMNCLSHMLIYKSRIRSYRDLPIRYFEHGVVHRHEKSGVLHGLLRVRSFTQDDSHLLCRPDQLQDEIIGVAKFVKDVMGLFDFEFEAEVSTRPEGSIGSDEDWERATDALRSALEAMGWEYDINEGDGAFYGPKIDIIIKDALDRRWQCATIQCDFTLPERFDLVYVGEDGARHRPVMLHRVILGSIERFLGVLIEHYAGAFPVWLAPVQARVLTVTDAQNEYAEEVRAALAQKGIRVEADTRNEKLGYKVREAQLEKIPYMLVCGDKEKEAGCVNVRWRDGDDPGLLTLEDAAELILAAAREPFERGGMSYSFSTSGSPIPA</sequence>
<dbReference type="Proteomes" id="UP000190027">
    <property type="component" value="Unassembled WGS sequence"/>
</dbReference>
<dbReference type="FunFam" id="3.40.50.800:FF:000001">
    <property type="entry name" value="Threonine--tRNA ligase"/>
    <property type="match status" value="1"/>
</dbReference>
<dbReference type="InterPro" id="IPR036621">
    <property type="entry name" value="Anticodon-bd_dom_sf"/>
</dbReference>
<feature type="binding site" evidence="13">
    <location>
        <position position="384"/>
    </location>
    <ligand>
        <name>Zn(2+)</name>
        <dbReference type="ChEBI" id="CHEBI:29105"/>
        <note>catalytic</note>
    </ligand>
</feature>
<dbReference type="InterPro" id="IPR006195">
    <property type="entry name" value="aa-tRNA-synth_II"/>
</dbReference>
<feature type="binding site" evidence="13">
    <location>
        <position position="509"/>
    </location>
    <ligand>
        <name>Zn(2+)</name>
        <dbReference type="ChEBI" id="CHEBI:29105"/>
        <note>catalytic</note>
    </ligand>
</feature>
<dbReference type="FunFam" id="3.30.980.10:FF:000005">
    <property type="entry name" value="Threonyl-tRNA synthetase, mitochondrial"/>
    <property type="match status" value="1"/>
</dbReference>
<comment type="similarity">
    <text evidence="1 13">Belongs to the class-II aminoacyl-tRNA synthetase family.</text>
</comment>
<dbReference type="CDD" id="cd00860">
    <property type="entry name" value="ThrRS_anticodon"/>
    <property type="match status" value="1"/>
</dbReference>
<dbReference type="Pfam" id="PF00587">
    <property type="entry name" value="tRNA-synt_2b"/>
    <property type="match status" value="1"/>
</dbReference>
<keyword evidence="2 13" id="KW-0963">Cytoplasm</keyword>
<comment type="subcellular location">
    <subcellularLocation>
        <location evidence="13">Cytoplasm</location>
    </subcellularLocation>
</comment>
<dbReference type="Gene3D" id="3.40.50.800">
    <property type="entry name" value="Anticodon-binding domain"/>
    <property type="match status" value="1"/>
</dbReference>
<evidence type="ECO:0000256" key="12">
    <source>
        <dbReference type="ARBA" id="ARBA00049515"/>
    </source>
</evidence>
<dbReference type="STRING" id="1121449.SAMN02745704_00058"/>
<keyword evidence="4 13" id="KW-0436">Ligase</keyword>
<dbReference type="PROSITE" id="PS50862">
    <property type="entry name" value="AA_TRNA_LIGASE_II"/>
    <property type="match status" value="1"/>
</dbReference>
<dbReference type="EC" id="6.1.1.3" evidence="13"/>
<reference evidence="15 16" key="1">
    <citation type="submission" date="2017-02" db="EMBL/GenBank/DDBJ databases">
        <authorList>
            <person name="Peterson S.W."/>
        </authorList>
    </citation>
    <scope>NUCLEOTIDE SEQUENCE [LARGE SCALE GENOMIC DNA]</scope>
    <source>
        <strain evidence="15 16">DSM 16080</strain>
    </source>
</reference>
<feature type="binding site" evidence="13">
    <location>
        <position position="333"/>
    </location>
    <ligand>
        <name>Zn(2+)</name>
        <dbReference type="ChEBI" id="CHEBI:29105"/>
        <note>catalytic</note>
    </ligand>
</feature>
<feature type="region of interest" description="Catalytic" evidence="13">
    <location>
        <begin position="241"/>
        <end position="532"/>
    </location>
</feature>
<dbReference type="InterPro" id="IPR033728">
    <property type="entry name" value="ThrRS_core"/>
</dbReference>
<evidence type="ECO:0000256" key="3">
    <source>
        <dbReference type="ARBA" id="ARBA00022555"/>
    </source>
</evidence>
<comment type="cofactor">
    <cofactor evidence="13">
        <name>Zn(2+)</name>
        <dbReference type="ChEBI" id="CHEBI:29105"/>
    </cofactor>
    <text evidence="13">Binds 1 zinc ion per subunit.</text>
</comment>
<dbReference type="Gene3D" id="3.30.980.10">
    <property type="entry name" value="Threonyl-trna Synthetase, Chain A, domain 2"/>
    <property type="match status" value="1"/>
</dbReference>
<evidence type="ECO:0000256" key="11">
    <source>
        <dbReference type="ARBA" id="ARBA00023146"/>
    </source>
</evidence>